<evidence type="ECO:0000313" key="2">
    <source>
        <dbReference type="EMBL" id="KAK7472876.1"/>
    </source>
</evidence>
<proteinExistence type="predicted"/>
<dbReference type="EMBL" id="JBANRG010000001">
    <property type="protein sequence ID" value="KAK7472876.1"/>
    <property type="molecule type" value="Genomic_DNA"/>
</dbReference>
<evidence type="ECO:0000256" key="1">
    <source>
        <dbReference type="SAM" id="MobiDB-lite"/>
    </source>
</evidence>
<keyword evidence="3" id="KW-1185">Reference proteome</keyword>
<organism evidence="2 3">
    <name type="scientific">Marasmiellus scandens</name>
    <dbReference type="NCBI Taxonomy" id="2682957"/>
    <lineage>
        <taxon>Eukaryota</taxon>
        <taxon>Fungi</taxon>
        <taxon>Dikarya</taxon>
        <taxon>Basidiomycota</taxon>
        <taxon>Agaricomycotina</taxon>
        <taxon>Agaricomycetes</taxon>
        <taxon>Agaricomycetidae</taxon>
        <taxon>Agaricales</taxon>
        <taxon>Marasmiineae</taxon>
        <taxon>Omphalotaceae</taxon>
        <taxon>Marasmiellus</taxon>
    </lineage>
</organism>
<evidence type="ECO:0000313" key="3">
    <source>
        <dbReference type="Proteomes" id="UP001498398"/>
    </source>
</evidence>
<feature type="compositionally biased region" description="Low complexity" evidence="1">
    <location>
        <begin position="55"/>
        <end position="70"/>
    </location>
</feature>
<gene>
    <name evidence="2" type="ORF">VKT23_000984</name>
</gene>
<accession>A0ABR1KBM5</accession>
<reference evidence="2 3" key="1">
    <citation type="submission" date="2024-01" db="EMBL/GenBank/DDBJ databases">
        <title>A draft genome for the cacao thread blight pathogen Marasmiellus scandens.</title>
        <authorList>
            <person name="Baruah I.K."/>
            <person name="Leung J."/>
            <person name="Bukari Y."/>
            <person name="Amoako-Attah I."/>
            <person name="Meinhardt L.W."/>
            <person name="Bailey B.A."/>
            <person name="Cohen S.P."/>
        </authorList>
    </citation>
    <scope>NUCLEOTIDE SEQUENCE [LARGE SCALE GENOMIC DNA]</scope>
    <source>
        <strain evidence="2 3">GH-19</strain>
    </source>
</reference>
<name>A0ABR1KBM5_9AGAR</name>
<sequence length="161" mass="17431">MAMKRKFESDAEDAVHTAKQLKLVPFPQFGSESDNDNDCVMSEAEPFFSNHHTRIPSNASSISSQSSASPTTPPTHYTLEASPLPLVQEVPMESDSVNLAPTQPPPNVGLLQPQGGFAHHGSRCSSIPKLRVACAPGLNGERTMWSFCEDCGAISMVQQEY</sequence>
<comment type="caution">
    <text evidence="2">The sequence shown here is derived from an EMBL/GenBank/DDBJ whole genome shotgun (WGS) entry which is preliminary data.</text>
</comment>
<feature type="region of interest" description="Disordered" evidence="1">
    <location>
        <begin position="50"/>
        <end position="79"/>
    </location>
</feature>
<protein>
    <submittedName>
        <fullName evidence="2">Uncharacterized protein</fullName>
    </submittedName>
</protein>
<dbReference type="Proteomes" id="UP001498398">
    <property type="component" value="Unassembled WGS sequence"/>
</dbReference>